<feature type="transmembrane region" description="Helical" evidence="1">
    <location>
        <begin position="62"/>
        <end position="84"/>
    </location>
</feature>
<dbReference type="AlphaFoldDB" id="A0A7S3MWP1"/>
<evidence type="ECO:0000313" key="2">
    <source>
        <dbReference type="EMBL" id="CAE0325513.1"/>
    </source>
</evidence>
<feature type="transmembrane region" description="Helical" evidence="1">
    <location>
        <begin position="90"/>
        <end position="108"/>
    </location>
</feature>
<protein>
    <submittedName>
        <fullName evidence="2">Uncharacterized protein</fullName>
    </submittedName>
</protein>
<sequence>MDIGNGLKDEIAVLRRVSWVLELSWPGDIGTRSDSAFHVLVESALDLDLRLFALESFARELLLVRTSLALSLLAENYFLLVLVFRWLMEHTVLVGVVVFLSIVSRILLAHEQVLVGVRLRHLQVGHHGNLYNFDVFLGFHGSGFGSKSLVETAARLAFIASHGRRVQIVRFRVISILSLPKHVVSV</sequence>
<name>A0A7S3MWP1_9SPIT</name>
<evidence type="ECO:0000256" key="1">
    <source>
        <dbReference type="SAM" id="Phobius"/>
    </source>
</evidence>
<reference evidence="2" key="1">
    <citation type="submission" date="2021-01" db="EMBL/GenBank/DDBJ databases">
        <authorList>
            <person name="Corre E."/>
            <person name="Pelletier E."/>
            <person name="Niang G."/>
            <person name="Scheremetjew M."/>
            <person name="Finn R."/>
            <person name="Kale V."/>
            <person name="Holt S."/>
            <person name="Cochrane G."/>
            <person name="Meng A."/>
            <person name="Brown T."/>
            <person name="Cohen L."/>
        </authorList>
    </citation>
    <scope>NUCLEOTIDE SEQUENCE</scope>
    <source>
        <strain evidence="2">S3</strain>
    </source>
</reference>
<dbReference type="EMBL" id="HBIH01015157">
    <property type="protein sequence ID" value="CAE0325513.1"/>
    <property type="molecule type" value="Transcribed_RNA"/>
</dbReference>
<proteinExistence type="predicted"/>
<keyword evidence="1" id="KW-1133">Transmembrane helix</keyword>
<keyword evidence="1" id="KW-0472">Membrane</keyword>
<organism evidence="2">
    <name type="scientific">Strombidium inclinatum</name>
    <dbReference type="NCBI Taxonomy" id="197538"/>
    <lineage>
        <taxon>Eukaryota</taxon>
        <taxon>Sar</taxon>
        <taxon>Alveolata</taxon>
        <taxon>Ciliophora</taxon>
        <taxon>Intramacronucleata</taxon>
        <taxon>Spirotrichea</taxon>
        <taxon>Oligotrichia</taxon>
        <taxon>Strombidiidae</taxon>
        <taxon>Strombidium</taxon>
    </lineage>
</organism>
<keyword evidence="1" id="KW-0812">Transmembrane</keyword>
<accession>A0A7S3MWP1</accession>
<gene>
    <name evidence="2" type="ORF">SINC0208_LOCUS6138</name>
</gene>